<evidence type="ECO:0000313" key="2">
    <source>
        <dbReference type="EMBL" id="GAA0476628.1"/>
    </source>
</evidence>
<dbReference type="InterPro" id="IPR000835">
    <property type="entry name" value="HTH_MarR-typ"/>
</dbReference>
<evidence type="ECO:0000259" key="1">
    <source>
        <dbReference type="PROSITE" id="PS50995"/>
    </source>
</evidence>
<keyword evidence="3" id="KW-1185">Reference proteome</keyword>
<dbReference type="InterPro" id="IPR036388">
    <property type="entry name" value="WH-like_DNA-bd_sf"/>
</dbReference>
<organism evidence="2 3">
    <name type="scientific">Parasphingorhabdus litoris</name>
    <dbReference type="NCBI Taxonomy" id="394733"/>
    <lineage>
        <taxon>Bacteria</taxon>
        <taxon>Pseudomonadati</taxon>
        <taxon>Pseudomonadota</taxon>
        <taxon>Alphaproteobacteria</taxon>
        <taxon>Sphingomonadales</taxon>
        <taxon>Sphingomonadaceae</taxon>
        <taxon>Parasphingorhabdus</taxon>
    </lineage>
</organism>
<comment type="caution">
    <text evidence="2">The sequence shown here is derived from an EMBL/GenBank/DDBJ whole genome shotgun (WGS) entry which is preliminary data.</text>
</comment>
<accession>A0ABP3KCT9</accession>
<name>A0ABP3KCT9_9SPHN</name>
<dbReference type="PANTHER" id="PTHR33164">
    <property type="entry name" value="TRANSCRIPTIONAL REGULATOR, MARR FAMILY"/>
    <property type="match status" value="1"/>
</dbReference>
<protein>
    <submittedName>
        <fullName evidence="2">MarR family winged helix-turn-helix transcriptional regulator</fullName>
    </submittedName>
</protein>
<dbReference type="SUPFAM" id="SSF46785">
    <property type="entry name" value="Winged helix' DNA-binding domain"/>
    <property type="match status" value="1"/>
</dbReference>
<evidence type="ECO:0000313" key="3">
    <source>
        <dbReference type="Proteomes" id="UP001500713"/>
    </source>
</evidence>
<dbReference type="InterPro" id="IPR036390">
    <property type="entry name" value="WH_DNA-bd_sf"/>
</dbReference>
<dbReference type="Proteomes" id="UP001500713">
    <property type="component" value="Unassembled WGS sequence"/>
</dbReference>
<dbReference type="Pfam" id="PF12802">
    <property type="entry name" value="MarR_2"/>
    <property type="match status" value="1"/>
</dbReference>
<dbReference type="SMART" id="SM00347">
    <property type="entry name" value="HTH_MARR"/>
    <property type="match status" value="1"/>
</dbReference>
<dbReference type="PROSITE" id="PS50995">
    <property type="entry name" value="HTH_MARR_2"/>
    <property type="match status" value="1"/>
</dbReference>
<gene>
    <name evidence="2" type="ORF">GCM10009096_18030</name>
</gene>
<feature type="domain" description="HTH marR-type" evidence="1">
    <location>
        <begin position="5"/>
        <end position="138"/>
    </location>
</feature>
<dbReference type="RefSeq" id="WP_229954862.1">
    <property type="nucleotide sequence ID" value="NZ_BAAAEM010000002.1"/>
</dbReference>
<proteinExistence type="predicted"/>
<sequence>MSASEHRLYFLLQLVAHRLKKRADGALKDSAGLTTAQAAALSIIAKDGPVTQRFVADKLSQRESAVMTMASRLLAADYISRKRSPSDGRAWELAITQKGLAALSDIKAPFGEINALLDKNIDAQDTERLAASLKNILAALDD</sequence>
<dbReference type="Gene3D" id="1.10.10.10">
    <property type="entry name" value="Winged helix-like DNA-binding domain superfamily/Winged helix DNA-binding domain"/>
    <property type="match status" value="1"/>
</dbReference>
<dbReference type="EMBL" id="BAAAEM010000002">
    <property type="protein sequence ID" value="GAA0476628.1"/>
    <property type="molecule type" value="Genomic_DNA"/>
</dbReference>
<dbReference type="PANTHER" id="PTHR33164:SF43">
    <property type="entry name" value="HTH-TYPE TRANSCRIPTIONAL REPRESSOR YETL"/>
    <property type="match status" value="1"/>
</dbReference>
<dbReference type="InterPro" id="IPR039422">
    <property type="entry name" value="MarR/SlyA-like"/>
</dbReference>
<reference evidence="3" key="1">
    <citation type="journal article" date="2019" name="Int. J. Syst. Evol. Microbiol.">
        <title>The Global Catalogue of Microorganisms (GCM) 10K type strain sequencing project: providing services to taxonomists for standard genome sequencing and annotation.</title>
        <authorList>
            <consortium name="The Broad Institute Genomics Platform"/>
            <consortium name="The Broad Institute Genome Sequencing Center for Infectious Disease"/>
            <person name="Wu L."/>
            <person name="Ma J."/>
        </authorList>
    </citation>
    <scope>NUCLEOTIDE SEQUENCE [LARGE SCALE GENOMIC DNA]</scope>
    <source>
        <strain evidence="3">JCM 14162</strain>
    </source>
</reference>